<protein>
    <submittedName>
        <fullName evidence="1">Uncharacterized protein</fullName>
    </submittedName>
</protein>
<proteinExistence type="predicted"/>
<accession>A0A517WAS7</accession>
<name>A0A517WAS7_9PLAN</name>
<gene>
    <name evidence="1" type="ORF">V6x_20640</name>
</gene>
<dbReference type="AlphaFoldDB" id="A0A517WAS7"/>
<evidence type="ECO:0000313" key="2">
    <source>
        <dbReference type="Proteomes" id="UP000320722"/>
    </source>
</evidence>
<evidence type="ECO:0000313" key="1">
    <source>
        <dbReference type="EMBL" id="QDU02362.1"/>
    </source>
</evidence>
<dbReference type="Proteomes" id="UP000320722">
    <property type="component" value="Chromosome"/>
</dbReference>
<organism evidence="1 2">
    <name type="scientific">Gimesia chilikensis</name>
    <dbReference type="NCBI Taxonomy" id="2605989"/>
    <lineage>
        <taxon>Bacteria</taxon>
        <taxon>Pseudomonadati</taxon>
        <taxon>Planctomycetota</taxon>
        <taxon>Planctomycetia</taxon>
        <taxon>Planctomycetales</taxon>
        <taxon>Planctomycetaceae</taxon>
        <taxon>Gimesia</taxon>
    </lineage>
</organism>
<dbReference type="SUPFAM" id="SSF52317">
    <property type="entry name" value="Class I glutamine amidotransferase-like"/>
    <property type="match status" value="1"/>
</dbReference>
<dbReference type="EMBL" id="CP036347">
    <property type="protein sequence ID" value="QDU02362.1"/>
    <property type="molecule type" value="Genomic_DNA"/>
</dbReference>
<dbReference type="RefSeq" id="WP_145039100.1">
    <property type="nucleotide sequence ID" value="NZ_CP036347.1"/>
</dbReference>
<dbReference type="InterPro" id="IPR029062">
    <property type="entry name" value="Class_I_gatase-like"/>
</dbReference>
<sequence>MNGKIGLIFNGVWSQYALATAPKYRDIYRLLYVHELSDLELDELDALVIPFQSHQAALCQQQQVLYNFLKSGRKVVVFGDSTPEWMDADWEDRPTNNYWWVEDPENPPISHTDFNHPVFQGLKPRHACWHIHGVYTRIPDEATVIQRNEVGEIITWQTHQYGGTLLASTLDPIVEHGIQQIRHLDHFVDNLTHWLCGIRPTGSFEVSAESYGVTTW</sequence>
<reference evidence="1 2" key="1">
    <citation type="submission" date="2019-02" db="EMBL/GenBank/DDBJ databases">
        <title>Deep-cultivation of Planctomycetes and their phenomic and genomic characterization uncovers novel biology.</title>
        <authorList>
            <person name="Wiegand S."/>
            <person name="Jogler M."/>
            <person name="Boedeker C."/>
            <person name="Pinto D."/>
            <person name="Vollmers J."/>
            <person name="Rivas-Marin E."/>
            <person name="Kohn T."/>
            <person name="Peeters S.H."/>
            <person name="Heuer A."/>
            <person name="Rast P."/>
            <person name="Oberbeckmann S."/>
            <person name="Bunk B."/>
            <person name="Jeske O."/>
            <person name="Meyerdierks A."/>
            <person name="Storesund J.E."/>
            <person name="Kallscheuer N."/>
            <person name="Luecker S."/>
            <person name="Lage O.M."/>
            <person name="Pohl T."/>
            <person name="Merkel B.J."/>
            <person name="Hornburger P."/>
            <person name="Mueller R.-W."/>
            <person name="Bruemmer F."/>
            <person name="Labrenz M."/>
            <person name="Spormann A.M."/>
            <person name="Op den Camp H."/>
            <person name="Overmann J."/>
            <person name="Amann R."/>
            <person name="Jetten M.S.M."/>
            <person name="Mascher T."/>
            <person name="Medema M.H."/>
            <person name="Devos D.P."/>
            <person name="Kaster A.-K."/>
            <person name="Ovreas L."/>
            <person name="Rohde M."/>
            <person name="Galperin M.Y."/>
            <person name="Jogler C."/>
        </authorList>
    </citation>
    <scope>NUCLEOTIDE SEQUENCE [LARGE SCALE GENOMIC DNA]</scope>
    <source>
        <strain evidence="1 2">V6</strain>
    </source>
</reference>